<feature type="transmembrane region" description="Helical" evidence="9">
    <location>
        <begin position="101"/>
        <end position="121"/>
    </location>
</feature>
<gene>
    <name evidence="12" type="ORF">BJL86_3229</name>
</gene>
<dbReference type="EC" id="2.7.13.3" evidence="2"/>
<dbReference type="RefSeq" id="WP_082908566.1">
    <property type="nucleotide sequence ID" value="NZ_CP015961.1"/>
</dbReference>
<dbReference type="Gene3D" id="3.30.565.10">
    <property type="entry name" value="Histidine kinase-like ATPase, C-terminal domain"/>
    <property type="match status" value="1"/>
</dbReference>
<evidence type="ECO:0000256" key="6">
    <source>
        <dbReference type="ARBA" id="ARBA00022777"/>
    </source>
</evidence>
<evidence type="ECO:0000313" key="13">
    <source>
        <dbReference type="Proteomes" id="UP000186104"/>
    </source>
</evidence>
<keyword evidence="5" id="KW-0547">Nucleotide-binding</keyword>
<dbReference type="EMBL" id="CP015961">
    <property type="protein sequence ID" value="ANI93988.1"/>
    <property type="molecule type" value="Genomic_DNA"/>
</dbReference>
<sequence length="416" mass="44186">MKRAAKVTKAVARSGAAKRVRAELAGNWGDLFFVFVALVFFAITWPTLTETHNVMVSVLPFLSALATWPIALVRRFPTAAWAVVAFACLIVVPTRDNPEYMLGWPVTFHLALATCVAAVVLTAPLRQLLLVVPATVLLMGLNPTFEIKFGWMLGALMFSVLFFLIRWLVLSRRQLATSTVQLARESARSSEQADLRILAEERNKLARDLHDVVAHQMSMIVVQSQSAPYRLQGVTPAIHAEFDTLAETARGALDEVRGLLGVLRSDAESPEVTPVGADQILPTLHAARRSGVDVTWTVSGEIADIDETAGVALQRVLQESLSNASRHAPGGAVVVNLEIGADQTGGFGDGAKVASIEIDNGPAAPDALIAPGTSGGSGIQGMSARVRAVGGAFTALPASDGGFTVTATVPLRSRAR</sequence>
<accession>A0A173LQF7</accession>
<keyword evidence="6 12" id="KW-0418">Kinase</keyword>
<dbReference type="GO" id="GO:0005524">
    <property type="term" value="F:ATP binding"/>
    <property type="evidence" value="ECO:0007669"/>
    <property type="project" value="UniProtKB-KW"/>
</dbReference>
<feature type="domain" description="Signal transduction histidine kinase subgroup 3 dimerisation and phosphoacceptor" evidence="11">
    <location>
        <begin position="201"/>
        <end position="267"/>
    </location>
</feature>
<dbReference type="GO" id="GO:0016020">
    <property type="term" value="C:membrane"/>
    <property type="evidence" value="ECO:0007669"/>
    <property type="project" value="InterPro"/>
</dbReference>
<evidence type="ECO:0000256" key="9">
    <source>
        <dbReference type="SAM" id="Phobius"/>
    </source>
</evidence>
<evidence type="ECO:0000256" key="1">
    <source>
        <dbReference type="ARBA" id="ARBA00000085"/>
    </source>
</evidence>
<keyword evidence="9" id="KW-1133">Transmembrane helix</keyword>
<feature type="domain" description="Histidine kinase/HSP90-like ATPase" evidence="10">
    <location>
        <begin position="311"/>
        <end position="412"/>
    </location>
</feature>
<evidence type="ECO:0000256" key="5">
    <source>
        <dbReference type="ARBA" id="ARBA00022741"/>
    </source>
</evidence>
<dbReference type="InterPro" id="IPR003594">
    <property type="entry name" value="HATPase_dom"/>
</dbReference>
<evidence type="ECO:0000256" key="8">
    <source>
        <dbReference type="ARBA" id="ARBA00023012"/>
    </source>
</evidence>
<proteinExistence type="predicted"/>
<keyword evidence="9" id="KW-0812">Transmembrane</keyword>
<keyword evidence="4" id="KW-0808">Transferase</keyword>
<dbReference type="CDD" id="cd16917">
    <property type="entry name" value="HATPase_UhpB-NarQ-NarX-like"/>
    <property type="match status" value="1"/>
</dbReference>
<dbReference type="Gene3D" id="1.20.5.1930">
    <property type="match status" value="1"/>
</dbReference>
<keyword evidence="8" id="KW-0902">Two-component regulatory system</keyword>
<dbReference type="InterPro" id="IPR036890">
    <property type="entry name" value="HATPase_C_sf"/>
</dbReference>
<keyword evidence="3" id="KW-0597">Phosphoprotein</keyword>
<dbReference type="InterPro" id="IPR050482">
    <property type="entry name" value="Sensor_HK_TwoCompSys"/>
</dbReference>
<dbReference type="STRING" id="499555.BJL86_3229"/>
<dbReference type="GO" id="GO:0000155">
    <property type="term" value="F:phosphorelay sensor kinase activity"/>
    <property type="evidence" value="ECO:0007669"/>
    <property type="project" value="InterPro"/>
</dbReference>
<keyword evidence="13" id="KW-1185">Reference proteome</keyword>
<dbReference type="KEGG" id="dtm:BJL86_3229"/>
<feature type="transmembrane region" description="Helical" evidence="9">
    <location>
        <begin position="28"/>
        <end position="48"/>
    </location>
</feature>
<dbReference type="GO" id="GO:0046983">
    <property type="term" value="F:protein dimerization activity"/>
    <property type="evidence" value="ECO:0007669"/>
    <property type="project" value="InterPro"/>
</dbReference>
<evidence type="ECO:0000259" key="11">
    <source>
        <dbReference type="Pfam" id="PF07730"/>
    </source>
</evidence>
<evidence type="ECO:0000256" key="7">
    <source>
        <dbReference type="ARBA" id="ARBA00022840"/>
    </source>
</evidence>
<comment type="catalytic activity">
    <reaction evidence="1">
        <text>ATP + protein L-histidine = ADP + protein N-phospho-L-histidine.</text>
        <dbReference type="EC" id="2.7.13.3"/>
    </reaction>
</comment>
<dbReference type="PANTHER" id="PTHR24421">
    <property type="entry name" value="NITRATE/NITRITE SENSOR PROTEIN NARX-RELATED"/>
    <property type="match status" value="1"/>
</dbReference>
<evidence type="ECO:0000259" key="10">
    <source>
        <dbReference type="Pfam" id="PF02518"/>
    </source>
</evidence>
<dbReference type="SUPFAM" id="SSF55874">
    <property type="entry name" value="ATPase domain of HSP90 chaperone/DNA topoisomerase II/histidine kinase"/>
    <property type="match status" value="1"/>
</dbReference>
<dbReference type="OrthoDB" id="227596at2"/>
<name>A0A173LQF7_9ACTN</name>
<keyword evidence="7" id="KW-0067">ATP-binding</keyword>
<dbReference type="Proteomes" id="UP000186104">
    <property type="component" value="Chromosome"/>
</dbReference>
<dbReference type="Pfam" id="PF07730">
    <property type="entry name" value="HisKA_3"/>
    <property type="match status" value="1"/>
</dbReference>
<protein>
    <recommendedName>
        <fullName evidence="2">histidine kinase</fullName>
        <ecNumber evidence="2">2.7.13.3</ecNumber>
    </recommendedName>
</protein>
<keyword evidence="9" id="KW-0472">Membrane</keyword>
<feature type="transmembrane region" description="Helical" evidence="9">
    <location>
        <begin position="79"/>
        <end position="95"/>
    </location>
</feature>
<dbReference type="PANTHER" id="PTHR24421:SF10">
    <property type="entry name" value="NITRATE_NITRITE SENSOR PROTEIN NARQ"/>
    <property type="match status" value="1"/>
</dbReference>
<dbReference type="Pfam" id="PF02518">
    <property type="entry name" value="HATPase_c"/>
    <property type="match status" value="1"/>
</dbReference>
<dbReference type="AlphaFoldDB" id="A0A173LQF7"/>
<evidence type="ECO:0000256" key="4">
    <source>
        <dbReference type="ARBA" id="ARBA00022679"/>
    </source>
</evidence>
<evidence type="ECO:0000256" key="2">
    <source>
        <dbReference type="ARBA" id="ARBA00012438"/>
    </source>
</evidence>
<feature type="transmembrane region" description="Helical" evidence="9">
    <location>
        <begin position="151"/>
        <end position="169"/>
    </location>
</feature>
<evidence type="ECO:0000256" key="3">
    <source>
        <dbReference type="ARBA" id="ARBA00022553"/>
    </source>
</evidence>
<reference evidence="12 13" key="1">
    <citation type="submission" date="2016-06" db="EMBL/GenBank/DDBJ databases">
        <title>Complete genome sequence of a saline-alkali tolerant type strain Dietzia timorensis ID05-A0528T.</title>
        <authorList>
            <person name="Wu X."/>
        </authorList>
    </citation>
    <scope>NUCLEOTIDE SEQUENCE [LARGE SCALE GENOMIC DNA]</scope>
    <source>
        <strain evidence="12 13">ID05-A0528</strain>
    </source>
</reference>
<dbReference type="InterPro" id="IPR011712">
    <property type="entry name" value="Sig_transdc_His_kin_sub3_dim/P"/>
</dbReference>
<organism evidence="12 13">
    <name type="scientific">Dietzia timorensis</name>
    <dbReference type="NCBI Taxonomy" id="499555"/>
    <lineage>
        <taxon>Bacteria</taxon>
        <taxon>Bacillati</taxon>
        <taxon>Actinomycetota</taxon>
        <taxon>Actinomycetes</taxon>
        <taxon>Mycobacteriales</taxon>
        <taxon>Dietziaceae</taxon>
        <taxon>Dietzia</taxon>
    </lineage>
</organism>
<evidence type="ECO:0000313" key="12">
    <source>
        <dbReference type="EMBL" id="ANI93988.1"/>
    </source>
</evidence>